<dbReference type="PANTHER" id="PTHR24051:SF6">
    <property type="entry name" value="FIBRONECTIN TYPE-III DOMAIN-CONTAINING PROTEIN-RELATED"/>
    <property type="match status" value="1"/>
</dbReference>
<dbReference type="InterPro" id="IPR051622">
    <property type="entry name" value="R-tyr_protein_phosphatases"/>
</dbReference>
<dbReference type="InterPro" id="IPR036116">
    <property type="entry name" value="FN3_sf"/>
</dbReference>
<keyword evidence="2" id="KW-1015">Disulfide bond</keyword>
<reference evidence="3" key="3">
    <citation type="submission" date="2025-09" db="UniProtKB">
        <authorList>
            <consortium name="Ensembl"/>
        </authorList>
    </citation>
    <scope>IDENTIFICATION</scope>
    <source>
        <strain evidence="3">broiler</strain>
    </source>
</reference>
<gene>
    <name evidence="3" type="primary">LOC100858953</name>
</gene>
<keyword evidence="4" id="KW-1185">Reference proteome</keyword>
<dbReference type="Ensembl" id="ENSGALT00010021592.1">
    <property type="protein sequence ID" value="ENSGALP00010012299.1"/>
    <property type="gene ID" value="ENSGALG00010009063.1"/>
</dbReference>
<dbReference type="GeneTree" id="ENSGT01030000235365"/>
<dbReference type="Proteomes" id="UP000000539">
    <property type="component" value="Chromosome Z"/>
</dbReference>
<evidence type="ECO:0008006" key="5">
    <source>
        <dbReference type="Google" id="ProtNLM"/>
    </source>
</evidence>
<keyword evidence="1" id="KW-0677">Repeat</keyword>
<name>A0A8V0Y486_CHICK</name>
<dbReference type="OrthoDB" id="9117392at2759"/>
<organism evidence="3 4">
    <name type="scientific">Gallus gallus</name>
    <name type="common">Chicken</name>
    <dbReference type="NCBI Taxonomy" id="9031"/>
    <lineage>
        <taxon>Eukaryota</taxon>
        <taxon>Metazoa</taxon>
        <taxon>Chordata</taxon>
        <taxon>Craniata</taxon>
        <taxon>Vertebrata</taxon>
        <taxon>Euteleostomi</taxon>
        <taxon>Archelosauria</taxon>
        <taxon>Archosauria</taxon>
        <taxon>Dinosauria</taxon>
        <taxon>Saurischia</taxon>
        <taxon>Theropoda</taxon>
        <taxon>Coelurosauria</taxon>
        <taxon>Aves</taxon>
        <taxon>Neognathae</taxon>
        <taxon>Galloanserae</taxon>
        <taxon>Galliformes</taxon>
        <taxon>Phasianidae</taxon>
        <taxon>Phasianinae</taxon>
        <taxon>Gallus</taxon>
    </lineage>
</organism>
<evidence type="ECO:0000313" key="4">
    <source>
        <dbReference type="Proteomes" id="UP000000539"/>
    </source>
</evidence>
<dbReference type="SUPFAM" id="SSF49265">
    <property type="entry name" value="Fibronectin type III"/>
    <property type="match status" value="1"/>
</dbReference>
<accession>A0A8V0Y486</accession>
<protein>
    <recommendedName>
        <fullName evidence="5">Fibronectin type-III domain-containing protein</fullName>
    </recommendedName>
</protein>
<dbReference type="PANTHER" id="PTHR24051">
    <property type="entry name" value="SUSHI DOMAIN-CONTAINING PROTEIN 1"/>
    <property type="match status" value="1"/>
</dbReference>
<sequence length="382" mass="42007">MFKRRADHQPWETWKCQKPQWDPRIRFVPDKASYNLNETVILTCPVGYWLSHTEVSCMEQNPRQGSTASQSIWHEKNGRGRWQPVERNMICVDVFQVVAGTLEVSSTSIKLNWTCSLPDACQNMQAVCQLAGPSSPPCKAEKVMEQEILHGQKGTFACPPLQPFTVYSVTISVPPSTILFTQHLRTKAMVPQKPEQLQLDARTGTLRWKALPSCRGEIVGYQVLEHSLPYPGSTAAGALCRAALGLSRRWVLLPSAPVLPLAELHSQESARWHLPELPAGDSEPLCHSVHAASPEPRQQIHGDSPGPDSSWRWGCVQPGVPSLHLSFRAVSGLLAMDSSHSGGCALSDGHSLCGDRVVRAVQEKEGRAHQSRGGPLHRAAAI</sequence>
<reference evidence="3" key="2">
    <citation type="submission" date="2025-08" db="UniProtKB">
        <authorList>
            <consortium name="Ensembl"/>
        </authorList>
    </citation>
    <scope>IDENTIFICATION</scope>
    <source>
        <strain evidence="3">broiler</strain>
    </source>
</reference>
<reference evidence="3" key="1">
    <citation type="submission" date="2020-11" db="EMBL/GenBank/DDBJ databases">
        <title>Gallus gallus (Chicken) genome, bGalGal1, GRCg7b, maternal haplotype autosomes + Z &amp; W.</title>
        <authorList>
            <person name="Warren W."/>
            <person name="Formenti G."/>
            <person name="Fedrigo O."/>
            <person name="Haase B."/>
            <person name="Mountcastle J."/>
            <person name="Balacco J."/>
            <person name="Tracey A."/>
            <person name="Schneider V."/>
            <person name="Okimoto R."/>
            <person name="Cheng H."/>
            <person name="Hawken R."/>
            <person name="Howe K."/>
            <person name="Jarvis E.D."/>
        </authorList>
    </citation>
    <scope>NUCLEOTIDE SEQUENCE [LARGE SCALE GENOMIC DNA]</scope>
    <source>
        <strain evidence="3">Broiler</strain>
    </source>
</reference>
<dbReference type="AlphaFoldDB" id="A0A8V0Y486"/>
<evidence type="ECO:0000256" key="1">
    <source>
        <dbReference type="ARBA" id="ARBA00022737"/>
    </source>
</evidence>
<proteinExistence type="predicted"/>
<evidence type="ECO:0000256" key="2">
    <source>
        <dbReference type="ARBA" id="ARBA00023157"/>
    </source>
</evidence>
<evidence type="ECO:0000313" key="3">
    <source>
        <dbReference type="Ensembl" id="ENSGALP00010012299.1"/>
    </source>
</evidence>